<keyword evidence="2" id="KW-1185">Reference proteome</keyword>
<evidence type="ECO:0000313" key="1">
    <source>
        <dbReference type="EMBL" id="KAE8076694.1"/>
    </source>
</evidence>
<evidence type="ECO:0000313" key="2">
    <source>
        <dbReference type="Proteomes" id="UP000327013"/>
    </source>
</evidence>
<gene>
    <name evidence="1" type="ORF">FH972_015328</name>
</gene>
<reference evidence="1 2" key="1">
    <citation type="submission" date="2019-06" db="EMBL/GenBank/DDBJ databases">
        <title>A chromosomal-level reference genome of Carpinus fangiana (Coryloideae, Betulaceae).</title>
        <authorList>
            <person name="Yang X."/>
            <person name="Wang Z."/>
            <person name="Zhang L."/>
            <person name="Hao G."/>
            <person name="Liu J."/>
            <person name="Yang Y."/>
        </authorList>
    </citation>
    <scope>NUCLEOTIDE SEQUENCE [LARGE SCALE GENOMIC DNA]</scope>
    <source>
        <strain evidence="1">Cfa_2016G</strain>
        <tissue evidence="1">Leaf</tissue>
    </source>
</reference>
<protein>
    <submittedName>
        <fullName evidence="1">Uncharacterized protein</fullName>
    </submittedName>
</protein>
<accession>A0A5N6RDI3</accession>
<proteinExistence type="predicted"/>
<dbReference type="Proteomes" id="UP000327013">
    <property type="component" value="Chromosome 6"/>
</dbReference>
<name>A0A5N6RDI3_9ROSI</name>
<dbReference type="AlphaFoldDB" id="A0A5N6RDI3"/>
<organism evidence="1 2">
    <name type="scientific">Carpinus fangiana</name>
    <dbReference type="NCBI Taxonomy" id="176857"/>
    <lineage>
        <taxon>Eukaryota</taxon>
        <taxon>Viridiplantae</taxon>
        <taxon>Streptophyta</taxon>
        <taxon>Embryophyta</taxon>
        <taxon>Tracheophyta</taxon>
        <taxon>Spermatophyta</taxon>
        <taxon>Magnoliopsida</taxon>
        <taxon>eudicotyledons</taxon>
        <taxon>Gunneridae</taxon>
        <taxon>Pentapetalae</taxon>
        <taxon>rosids</taxon>
        <taxon>fabids</taxon>
        <taxon>Fagales</taxon>
        <taxon>Betulaceae</taxon>
        <taxon>Carpinus</taxon>
    </lineage>
</organism>
<sequence length="127" mass="13692">MHVTESVSAQGVGQANPDIGSFWRFLDGRSFSSGPPLAFSAPKAVDLTFQSRSSVASTMPGLYIIAERRSATAIRRIAISLVVCIPFSTIAQRYCRSLVAPESHEPLSLVARKEGRLSGLCPQNMLP</sequence>
<dbReference type="EMBL" id="CM017326">
    <property type="protein sequence ID" value="KAE8076694.1"/>
    <property type="molecule type" value="Genomic_DNA"/>
</dbReference>